<organism evidence="2 3">
    <name type="scientific">Lunasporangiospora selenospora</name>
    <dbReference type="NCBI Taxonomy" id="979761"/>
    <lineage>
        <taxon>Eukaryota</taxon>
        <taxon>Fungi</taxon>
        <taxon>Fungi incertae sedis</taxon>
        <taxon>Mucoromycota</taxon>
        <taxon>Mortierellomycotina</taxon>
        <taxon>Mortierellomycetes</taxon>
        <taxon>Mortierellales</taxon>
        <taxon>Mortierellaceae</taxon>
        <taxon>Lunasporangiospora</taxon>
    </lineage>
</organism>
<reference evidence="2" key="1">
    <citation type="journal article" date="2020" name="Fungal Divers.">
        <title>Resolving the Mortierellaceae phylogeny through synthesis of multi-gene phylogenetics and phylogenomics.</title>
        <authorList>
            <person name="Vandepol N."/>
            <person name="Liber J."/>
            <person name="Desiro A."/>
            <person name="Na H."/>
            <person name="Kennedy M."/>
            <person name="Barry K."/>
            <person name="Grigoriev I.V."/>
            <person name="Miller A.N."/>
            <person name="O'Donnell K."/>
            <person name="Stajich J.E."/>
            <person name="Bonito G."/>
        </authorList>
    </citation>
    <scope>NUCLEOTIDE SEQUENCE</scope>
    <source>
        <strain evidence="2">KOD1015</strain>
    </source>
</reference>
<name>A0A9P6FVP2_9FUNG</name>
<feature type="compositionally biased region" description="Basic and acidic residues" evidence="1">
    <location>
        <begin position="45"/>
        <end position="60"/>
    </location>
</feature>
<feature type="compositionally biased region" description="Acidic residues" evidence="1">
    <location>
        <begin position="24"/>
        <end position="43"/>
    </location>
</feature>
<feature type="region of interest" description="Disordered" evidence="1">
    <location>
        <begin position="273"/>
        <end position="295"/>
    </location>
</feature>
<feature type="compositionally biased region" description="Basic and acidic residues" evidence="1">
    <location>
        <begin position="68"/>
        <end position="87"/>
    </location>
</feature>
<protein>
    <submittedName>
        <fullName evidence="2">Uncharacterized protein</fullName>
    </submittedName>
</protein>
<feature type="compositionally biased region" description="Low complexity" evidence="1">
    <location>
        <begin position="342"/>
        <end position="354"/>
    </location>
</feature>
<sequence>MRTVNDAGLLSWPENQAHSIKSDDENDDPNGEDGIETVYEQEEMTMSRKDSLYSRAKGDSEENDTEREEEHKNSTSEDDSNERHDDKNEDESEENDDGDDDDDNNNSEDSQQTRSPWSRLTASFRRQRKDKDNTAAARVRPASTPHHHRPKSSTKTIVSISGVDESQIPEVTEVAMDAVLEYMAEILAPGLVIHQLTEAIQSALYQIKKTTKNQAAAIGTKKSGYLSGDMARLGWDMDALERMTSGLGKHSHNIDSEDNGSLELLGDNWFLSGADADNSRSQDDEDDGEGPNSDELLLGLQESEDEDIWSDGSDEIDWDKPGHLFDDLAEESNTEVFSTLDPPISKSPRSSRASSGEDEQVELDGGISSSNGDEDEGEDGDETVSDSFSVGIRNEDDPYEDIGNSDDDADGMVESSEDYNRDTAPFSVKKPQKAFNYPDNHPELFERLRQRFQKRFLVAAASSSGSISSQASSTHPFRIDSVTESAYRSFDKRSRADTVNGRSQHSAGISIASDPRLEDLLTQLIKPLLVSFVDEDFPESCRRFQGELMDSIILALDQLGSSSSGNGLSEEDQILLFAELGY</sequence>
<evidence type="ECO:0000313" key="3">
    <source>
        <dbReference type="Proteomes" id="UP000780801"/>
    </source>
</evidence>
<proteinExistence type="predicted"/>
<gene>
    <name evidence="2" type="ORF">BGW38_001385</name>
</gene>
<dbReference type="EMBL" id="JAABOA010001435">
    <property type="protein sequence ID" value="KAF9581556.1"/>
    <property type="molecule type" value="Genomic_DNA"/>
</dbReference>
<feature type="compositionally biased region" description="Acidic residues" evidence="1">
    <location>
        <begin position="397"/>
        <end position="417"/>
    </location>
</feature>
<keyword evidence="3" id="KW-1185">Reference proteome</keyword>
<evidence type="ECO:0000256" key="1">
    <source>
        <dbReference type="SAM" id="MobiDB-lite"/>
    </source>
</evidence>
<feature type="region of interest" description="Disordered" evidence="1">
    <location>
        <begin position="1"/>
        <end position="156"/>
    </location>
</feature>
<comment type="caution">
    <text evidence="2">The sequence shown here is derived from an EMBL/GenBank/DDBJ whole genome shotgun (WGS) entry which is preliminary data.</text>
</comment>
<dbReference type="OrthoDB" id="2440757at2759"/>
<feature type="compositionally biased region" description="Acidic residues" evidence="1">
    <location>
        <begin position="88"/>
        <end position="106"/>
    </location>
</feature>
<evidence type="ECO:0000313" key="2">
    <source>
        <dbReference type="EMBL" id="KAF9581556.1"/>
    </source>
</evidence>
<feature type="compositionally biased region" description="Acidic residues" evidence="1">
    <location>
        <begin position="372"/>
        <end position="384"/>
    </location>
</feature>
<feature type="region of interest" description="Disordered" evidence="1">
    <location>
        <begin position="329"/>
        <end position="424"/>
    </location>
</feature>
<accession>A0A9P6FVP2</accession>
<feature type="compositionally biased region" description="Polar residues" evidence="1">
    <location>
        <begin position="112"/>
        <end position="121"/>
    </location>
</feature>
<dbReference type="Proteomes" id="UP000780801">
    <property type="component" value="Unassembled WGS sequence"/>
</dbReference>
<dbReference type="AlphaFoldDB" id="A0A9P6FVP2"/>